<dbReference type="AlphaFoldDB" id="A0A0A9B3T3"/>
<reference evidence="2" key="1">
    <citation type="submission" date="2014-09" db="EMBL/GenBank/DDBJ databases">
        <authorList>
            <person name="Magalhaes I.L.F."/>
            <person name="Oliveira U."/>
            <person name="Santos F.R."/>
            <person name="Vidigal T.H.D.A."/>
            <person name="Brescovit A.D."/>
            <person name="Santos A.J."/>
        </authorList>
    </citation>
    <scope>NUCLEOTIDE SEQUENCE</scope>
    <source>
        <tissue evidence="2">Shoot tissue taken approximately 20 cm above the soil surface</tissue>
    </source>
</reference>
<proteinExistence type="predicted"/>
<reference evidence="2" key="2">
    <citation type="journal article" date="2015" name="Data Brief">
        <title>Shoot transcriptome of the giant reed, Arundo donax.</title>
        <authorList>
            <person name="Barrero R.A."/>
            <person name="Guerrero F.D."/>
            <person name="Moolhuijzen P."/>
            <person name="Goolsby J.A."/>
            <person name="Tidwell J."/>
            <person name="Bellgard S.E."/>
            <person name="Bellgard M.I."/>
        </authorList>
    </citation>
    <scope>NUCLEOTIDE SEQUENCE</scope>
    <source>
        <tissue evidence="2">Shoot tissue taken approximately 20 cm above the soil surface</tissue>
    </source>
</reference>
<name>A0A0A9B3T3_ARUDO</name>
<feature type="chain" id="PRO_5002044064" evidence="1">
    <location>
        <begin position="23"/>
        <end position="45"/>
    </location>
</feature>
<sequence length="45" mass="5506">MNCWFTVLSCLHALHFMPSGWTLELYKFSNPILRQSYYWITTRIH</sequence>
<keyword evidence="1" id="KW-0732">Signal</keyword>
<protein>
    <submittedName>
        <fullName evidence="2">Uncharacterized protein</fullName>
    </submittedName>
</protein>
<evidence type="ECO:0000256" key="1">
    <source>
        <dbReference type="SAM" id="SignalP"/>
    </source>
</evidence>
<feature type="signal peptide" evidence="1">
    <location>
        <begin position="1"/>
        <end position="22"/>
    </location>
</feature>
<accession>A0A0A9B3T3</accession>
<dbReference type="EMBL" id="GBRH01239874">
    <property type="protein sequence ID" value="JAD58021.1"/>
    <property type="molecule type" value="Transcribed_RNA"/>
</dbReference>
<evidence type="ECO:0000313" key="2">
    <source>
        <dbReference type="EMBL" id="JAD58021.1"/>
    </source>
</evidence>
<organism evidence="2">
    <name type="scientific">Arundo donax</name>
    <name type="common">Giant reed</name>
    <name type="synonym">Donax arundinaceus</name>
    <dbReference type="NCBI Taxonomy" id="35708"/>
    <lineage>
        <taxon>Eukaryota</taxon>
        <taxon>Viridiplantae</taxon>
        <taxon>Streptophyta</taxon>
        <taxon>Embryophyta</taxon>
        <taxon>Tracheophyta</taxon>
        <taxon>Spermatophyta</taxon>
        <taxon>Magnoliopsida</taxon>
        <taxon>Liliopsida</taxon>
        <taxon>Poales</taxon>
        <taxon>Poaceae</taxon>
        <taxon>PACMAD clade</taxon>
        <taxon>Arundinoideae</taxon>
        <taxon>Arundineae</taxon>
        <taxon>Arundo</taxon>
    </lineage>
</organism>